<dbReference type="InterPro" id="IPR001251">
    <property type="entry name" value="CRAL-TRIO_dom"/>
</dbReference>
<dbReference type="EMBL" id="CAXAMM010039851">
    <property type="protein sequence ID" value="CAK9089516.1"/>
    <property type="molecule type" value="Genomic_DNA"/>
</dbReference>
<dbReference type="Gene3D" id="3.40.525.10">
    <property type="entry name" value="CRAL-TRIO lipid binding domain"/>
    <property type="match status" value="1"/>
</dbReference>
<evidence type="ECO:0000313" key="2">
    <source>
        <dbReference type="EMBL" id="CAK9089413.1"/>
    </source>
</evidence>
<dbReference type="Proteomes" id="UP001642464">
    <property type="component" value="Unassembled WGS sequence"/>
</dbReference>
<sequence length="449" mass="51893">MTASVTSDALPSESELELISRLQERFKCELAEREGRGQLYAPLFGDLAFTRILRQNKLDLDASCEWIRQFFEVFQELEGDTIFPEMLQKMEQIEKEQRMLRTEDLNGFHELRGLVSLIYNAEHLTKSGDTLSFYPLGALDKHQIIARGAFERYERFVLHGWLLRAIELDRMSRRQERLCRVVNVIDVTGCTLSKVICKEFDQRAEKMMQRLEKLVPDLTAGNWVINAPWIMQKIFPWAKRALKIKVDNWFLCNGDGEQDPSLLSVVEVSQLRELREFRYRVKEESEKCDANMHYIGRGQVLEKAMEVRSGQRVCWKFLVMAGGILLPPPEIQFSVVGIWDLDDEDEVEEVLRRKPGARSGQGTAKPAVKPAMVVEDGGALDLVREESDDSEYQGLQEDILRDLDFWKSLDGENSGEVLSPKSGLIVLRWSNEFNMIRPKRIQFEVVIRD</sequence>
<dbReference type="Gene3D" id="2.60.120.680">
    <property type="entry name" value="GOLD domain"/>
    <property type="match status" value="1"/>
</dbReference>
<gene>
    <name evidence="2" type="ORF">SCF082_LOCUS42189</name>
    <name evidence="3" type="ORF">SCF082_LOCUS42240</name>
</gene>
<keyword evidence="4" id="KW-1185">Reference proteome</keyword>
<accession>A0ABP0QMK5</accession>
<dbReference type="EMBL" id="CAXAMM010039840">
    <property type="protein sequence ID" value="CAK9089413.1"/>
    <property type="molecule type" value="Genomic_DNA"/>
</dbReference>
<comment type="caution">
    <text evidence="2">The sequence shown here is derived from an EMBL/GenBank/DDBJ whole genome shotgun (WGS) entry which is preliminary data.</text>
</comment>
<evidence type="ECO:0000259" key="1">
    <source>
        <dbReference type="Pfam" id="PF00650"/>
    </source>
</evidence>
<name>A0ABP0QMK5_9DINO</name>
<organism evidence="2 4">
    <name type="scientific">Durusdinium trenchii</name>
    <dbReference type="NCBI Taxonomy" id="1381693"/>
    <lineage>
        <taxon>Eukaryota</taxon>
        <taxon>Sar</taxon>
        <taxon>Alveolata</taxon>
        <taxon>Dinophyceae</taxon>
        <taxon>Suessiales</taxon>
        <taxon>Symbiodiniaceae</taxon>
        <taxon>Durusdinium</taxon>
    </lineage>
</organism>
<evidence type="ECO:0000313" key="4">
    <source>
        <dbReference type="Proteomes" id="UP001642464"/>
    </source>
</evidence>
<feature type="domain" description="CRAL-TRIO" evidence="1">
    <location>
        <begin position="170"/>
        <end position="272"/>
    </location>
</feature>
<dbReference type="SUPFAM" id="SSF52087">
    <property type="entry name" value="CRAL/TRIO domain"/>
    <property type="match status" value="1"/>
</dbReference>
<protein>
    <recommendedName>
        <fullName evidence="1">CRAL-TRIO domain-containing protein</fullName>
    </recommendedName>
</protein>
<dbReference type="InterPro" id="IPR036865">
    <property type="entry name" value="CRAL-TRIO_dom_sf"/>
</dbReference>
<reference evidence="2 4" key="1">
    <citation type="submission" date="2024-02" db="EMBL/GenBank/DDBJ databases">
        <authorList>
            <person name="Chen Y."/>
            <person name="Shah S."/>
            <person name="Dougan E. K."/>
            <person name="Thang M."/>
            <person name="Chan C."/>
        </authorList>
    </citation>
    <scope>NUCLEOTIDE SEQUENCE [LARGE SCALE GENOMIC DNA]</scope>
</reference>
<proteinExistence type="predicted"/>
<dbReference type="Pfam" id="PF00650">
    <property type="entry name" value="CRAL_TRIO"/>
    <property type="match status" value="1"/>
</dbReference>
<evidence type="ECO:0000313" key="3">
    <source>
        <dbReference type="EMBL" id="CAK9089516.1"/>
    </source>
</evidence>